<keyword evidence="3" id="KW-0804">Transcription</keyword>
<dbReference type="PANTHER" id="PTHR33164">
    <property type="entry name" value="TRANSCRIPTIONAL REGULATOR, MARR FAMILY"/>
    <property type="match status" value="1"/>
</dbReference>
<dbReference type="eggNOG" id="COG1846">
    <property type="taxonomic scope" value="Bacteria"/>
</dbReference>
<dbReference type="RefSeq" id="WP_075800549.1">
    <property type="nucleotide sequence ID" value="NZ_CP015584.1"/>
</dbReference>
<dbReference type="Gene3D" id="1.10.10.10">
    <property type="entry name" value="Winged helix-like DNA-binding domain superfamily/Winged helix DNA-binding domain"/>
    <property type="match status" value="1"/>
</dbReference>
<organism evidence="5 6">
    <name type="scientific">Roseomonas gilardii</name>
    <dbReference type="NCBI Taxonomy" id="257708"/>
    <lineage>
        <taxon>Bacteria</taxon>
        <taxon>Pseudomonadati</taxon>
        <taxon>Pseudomonadota</taxon>
        <taxon>Alphaproteobacteria</taxon>
        <taxon>Acetobacterales</taxon>
        <taxon>Roseomonadaceae</taxon>
        <taxon>Roseomonas</taxon>
    </lineage>
</organism>
<keyword evidence="1" id="KW-0805">Transcription regulation</keyword>
<dbReference type="EMBL" id="CP015584">
    <property type="protein sequence ID" value="APT59838.1"/>
    <property type="molecule type" value="Genomic_DNA"/>
</dbReference>
<dbReference type="PRINTS" id="PR00598">
    <property type="entry name" value="HTHMARR"/>
</dbReference>
<sequence>MPIGSMYEMPGHLIRRAHQISGAIFTARLAGFDITSVQYAAMVAIASQPGIDATRLSDLIAFDRATLGGVLDRLEAKGLIARQPSRQDRRIKTIALTSDGNALLDTVEGLVLAAQAEMLQPLSETERAQFIALLKKFVGRPSDDD</sequence>
<protein>
    <submittedName>
        <fullName evidence="5">MarR family transcriptional regulator</fullName>
    </submittedName>
</protein>
<dbReference type="STRING" id="257708.RGI145_21260"/>
<dbReference type="GO" id="GO:0006950">
    <property type="term" value="P:response to stress"/>
    <property type="evidence" value="ECO:0007669"/>
    <property type="project" value="TreeGrafter"/>
</dbReference>
<dbReference type="InterPro" id="IPR023187">
    <property type="entry name" value="Tscrpt_reg_MarR-type_CS"/>
</dbReference>
<evidence type="ECO:0000256" key="2">
    <source>
        <dbReference type="ARBA" id="ARBA00023125"/>
    </source>
</evidence>
<dbReference type="Proteomes" id="UP000185494">
    <property type="component" value="Chromosome 2"/>
</dbReference>
<proteinExistence type="predicted"/>
<dbReference type="InterPro" id="IPR036388">
    <property type="entry name" value="WH-like_DNA-bd_sf"/>
</dbReference>
<dbReference type="GO" id="GO:0003700">
    <property type="term" value="F:DNA-binding transcription factor activity"/>
    <property type="evidence" value="ECO:0007669"/>
    <property type="project" value="InterPro"/>
</dbReference>
<gene>
    <name evidence="5" type="ORF">RGI145_21260</name>
</gene>
<dbReference type="KEGG" id="rgi:RGI145_21260"/>
<dbReference type="Pfam" id="PF01047">
    <property type="entry name" value="MarR"/>
    <property type="match status" value="1"/>
</dbReference>
<dbReference type="PANTHER" id="PTHR33164:SF95">
    <property type="entry name" value="TRANSCRIPTIONAL REGULATOR"/>
    <property type="match status" value="1"/>
</dbReference>
<evidence type="ECO:0000256" key="1">
    <source>
        <dbReference type="ARBA" id="ARBA00023015"/>
    </source>
</evidence>
<dbReference type="SMART" id="SM00347">
    <property type="entry name" value="HTH_MARR"/>
    <property type="match status" value="1"/>
</dbReference>
<dbReference type="InterPro" id="IPR039422">
    <property type="entry name" value="MarR/SlyA-like"/>
</dbReference>
<feature type="domain" description="HTH marR-type" evidence="4">
    <location>
        <begin position="6"/>
        <end position="139"/>
    </location>
</feature>
<dbReference type="GO" id="GO:0003677">
    <property type="term" value="F:DNA binding"/>
    <property type="evidence" value="ECO:0007669"/>
    <property type="project" value="UniProtKB-KW"/>
</dbReference>
<dbReference type="AlphaFoldDB" id="A0A1L7AM11"/>
<evidence type="ECO:0000256" key="3">
    <source>
        <dbReference type="ARBA" id="ARBA00023163"/>
    </source>
</evidence>
<dbReference type="PROSITE" id="PS01117">
    <property type="entry name" value="HTH_MARR_1"/>
    <property type="match status" value="1"/>
</dbReference>
<dbReference type="SUPFAM" id="SSF46785">
    <property type="entry name" value="Winged helix' DNA-binding domain"/>
    <property type="match status" value="1"/>
</dbReference>
<name>A0A1L7AM11_9PROT</name>
<reference evidence="5 6" key="1">
    <citation type="submission" date="2016-05" db="EMBL/GenBank/DDBJ databases">
        <title>Complete Genome and Methylome Analysis of Psychrotrophic Bacterial Isolates from Antarctic Lake Untersee.</title>
        <authorList>
            <person name="Fomenkov A."/>
            <person name="Akimov V.N."/>
            <person name="Vasilyeva L.V."/>
            <person name="Andersen D."/>
            <person name="Vincze T."/>
            <person name="Roberts R.J."/>
        </authorList>
    </citation>
    <scope>NUCLEOTIDE SEQUENCE [LARGE SCALE GENOMIC DNA]</scope>
    <source>
        <strain evidence="5 6">U14-5</strain>
    </source>
</reference>
<evidence type="ECO:0000313" key="6">
    <source>
        <dbReference type="Proteomes" id="UP000185494"/>
    </source>
</evidence>
<keyword evidence="2" id="KW-0238">DNA-binding</keyword>
<dbReference type="PROSITE" id="PS50995">
    <property type="entry name" value="HTH_MARR_2"/>
    <property type="match status" value="1"/>
</dbReference>
<accession>A0A1L7AM11</accession>
<evidence type="ECO:0000259" key="4">
    <source>
        <dbReference type="PROSITE" id="PS50995"/>
    </source>
</evidence>
<dbReference type="InterPro" id="IPR036390">
    <property type="entry name" value="WH_DNA-bd_sf"/>
</dbReference>
<evidence type="ECO:0000313" key="5">
    <source>
        <dbReference type="EMBL" id="APT59838.1"/>
    </source>
</evidence>
<dbReference type="InterPro" id="IPR000835">
    <property type="entry name" value="HTH_MarR-typ"/>
</dbReference>